<dbReference type="Proteomes" id="UP000238348">
    <property type="component" value="Chromosome"/>
</dbReference>
<dbReference type="AlphaFoldDB" id="A0A2L0EVL8"/>
<dbReference type="EMBL" id="CP012673">
    <property type="protein sequence ID" value="AUX43350.1"/>
    <property type="molecule type" value="Genomic_DNA"/>
</dbReference>
<evidence type="ECO:0000313" key="2">
    <source>
        <dbReference type="Proteomes" id="UP000238348"/>
    </source>
</evidence>
<gene>
    <name evidence="1" type="ORF">SOCE26_047980</name>
</gene>
<sequence length="100" mass="10023">MTSKGSDGLGLCCINVGVTFARGALGAGIASGADGGDIEPAAVGLLFGGCLGLLTANIVDIAVFAYEEHEAECYDDIRLRLAPQVGFAPGGATFGLARTF</sequence>
<evidence type="ECO:0000313" key="1">
    <source>
        <dbReference type="EMBL" id="AUX43350.1"/>
    </source>
</evidence>
<reference evidence="1 2" key="1">
    <citation type="submission" date="2015-09" db="EMBL/GenBank/DDBJ databases">
        <title>Sorangium comparison.</title>
        <authorList>
            <person name="Zaburannyi N."/>
            <person name="Bunk B."/>
            <person name="Overmann J."/>
            <person name="Mueller R."/>
        </authorList>
    </citation>
    <scope>NUCLEOTIDE SEQUENCE [LARGE SCALE GENOMIC DNA]</scope>
    <source>
        <strain evidence="1 2">So ce26</strain>
    </source>
</reference>
<name>A0A2L0EVL8_SORCE</name>
<organism evidence="1 2">
    <name type="scientific">Sorangium cellulosum</name>
    <name type="common">Polyangium cellulosum</name>
    <dbReference type="NCBI Taxonomy" id="56"/>
    <lineage>
        <taxon>Bacteria</taxon>
        <taxon>Pseudomonadati</taxon>
        <taxon>Myxococcota</taxon>
        <taxon>Polyangia</taxon>
        <taxon>Polyangiales</taxon>
        <taxon>Polyangiaceae</taxon>
        <taxon>Sorangium</taxon>
    </lineage>
</organism>
<protein>
    <submittedName>
        <fullName evidence="1">Uncharacterized protein</fullName>
    </submittedName>
</protein>
<accession>A0A2L0EVL8</accession>
<dbReference type="RefSeq" id="WP_104982037.1">
    <property type="nucleotide sequence ID" value="NZ_CP012673.1"/>
</dbReference>
<proteinExistence type="predicted"/>